<organism evidence="3 4">
    <name type="scientific">Pseudocercospora fuligena</name>
    <dbReference type="NCBI Taxonomy" id="685502"/>
    <lineage>
        <taxon>Eukaryota</taxon>
        <taxon>Fungi</taxon>
        <taxon>Dikarya</taxon>
        <taxon>Ascomycota</taxon>
        <taxon>Pezizomycotina</taxon>
        <taxon>Dothideomycetes</taxon>
        <taxon>Dothideomycetidae</taxon>
        <taxon>Mycosphaerellales</taxon>
        <taxon>Mycosphaerellaceae</taxon>
        <taxon>Pseudocercospora</taxon>
    </lineage>
</organism>
<reference evidence="3" key="1">
    <citation type="submission" date="2020-04" db="EMBL/GenBank/DDBJ databases">
        <title>Draft genome resource of the tomato pathogen Pseudocercospora fuligena.</title>
        <authorList>
            <person name="Zaccaron A."/>
        </authorList>
    </citation>
    <scope>NUCLEOTIDE SEQUENCE</scope>
    <source>
        <strain evidence="3">PF001</strain>
    </source>
</reference>
<feature type="region of interest" description="Disordered" evidence="1">
    <location>
        <begin position="197"/>
        <end position="277"/>
    </location>
</feature>
<dbReference type="EMBL" id="JABCIY010000209">
    <property type="protein sequence ID" value="KAF7188509.1"/>
    <property type="molecule type" value="Genomic_DNA"/>
</dbReference>
<keyword evidence="4" id="KW-1185">Reference proteome</keyword>
<evidence type="ECO:0000313" key="3">
    <source>
        <dbReference type="EMBL" id="KAF7188509.1"/>
    </source>
</evidence>
<comment type="caution">
    <text evidence="3">The sequence shown here is derived from an EMBL/GenBank/DDBJ whole genome shotgun (WGS) entry which is preliminary data.</text>
</comment>
<feature type="compositionally biased region" description="Polar residues" evidence="1">
    <location>
        <begin position="205"/>
        <end position="214"/>
    </location>
</feature>
<keyword evidence="2" id="KW-1133">Transmembrane helix</keyword>
<evidence type="ECO:0000256" key="1">
    <source>
        <dbReference type="SAM" id="MobiDB-lite"/>
    </source>
</evidence>
<feature type="transmembrane region" description="Helical" evidence="2">
    <location>
        <begin position="148"/>
        <end position="172"/>
    </location>
</feature>
<feature type="compositionally biased region" description="Basic and acidic residues" evidence="1">
    <location>
        <begin position="227"/>
        <end position="241"/>
    </location>
</feature>
<sequence length="370" mass="41416">MSSLTPVLTRLLVTTDSAKVPTTITEIGEVPLSQIAWSQFTSSAWHQFTEALPTSIQNEATDLEDALYLAEAATGAAVTSIWDNLPTQVSAYLYSVYWQEDPSPSFTTQWRQISLATPITSQSGNWNPIDVEKPSAFSAAQEQQYQRVLTVAIALPVCLVTIFLLLGCLLWWQRHRIVQDLNRRYFGPNFNAPSLNYGENKRWSAENSPSTGTPLSDLPIRACDGNEGQRLDHSSSGRRTPDNPLRALGTTNFPRPKQHFLEKPRCITPDTPSGRREQLESRAQLIQDVHQRVREGSITPDLLSPRRVVSLDRVNEERIELERPSSPTGSIRVVEAAHIPRRAASDAIRSRLDEVFQPDWRPESASGSYT</sequence>
<name>A0A8H6RCN1_9PEZI</name>
<dbReference type="AlphaFoldDB" id="A0A8H6RCN1"/>
<gene>
    <name evidence="3" type="ORF">HII31_10171</name>
</gene>
<evidence type="ECO:0000313" key="4">
    <source>
        <dbReference type="Proteomes" id="UP000660729"/>
    </source>
</evidence>
<proteinExistence type="predicted"/>
<keyword evidence="2" id="KW-0812">Transmembrane</keyword>
<dbReference type="Proteomes" id="UP000660729">
    <property type="component" value="Unassembled WGS sequence"/>
</dbReference>
<accession>A0A8H6RCN1</accession>
<protein>
    <submittedName>
        <fullName evidence="3">Uncharacterized protein</fullName>
    </submittedName>
</protein>
<evidence type="ECO:0000256" key="2">
    <source>
        <dbReference type="SAM" id="Phobius"/>
    </source>
</evidence>
<keyword evidence="2" id="KW-0472">Membrane</keyword>